<name>A0A5C3EI59_9BASI</name>
<dbReference type="AlphaFoldDB" id="A0A5C3EI59"/>
<dbReference type="EMBL" id="OOIN01000027">
    <property type="protein sequence ID" value="SPO29296.1"/>
    <property type="molecule type" value="Genomic_DNA"/>
</dbReference>
<dbReference type="Proteomes" id="UP000324022">
    <property type="component" value="Unassembled WGS sequence"/>
</dbReference>
<dbReference type="OrthoDB" id="2555059at2759"/>
<evidence type="ECO:0000313" key="3">
    <source>
        <dbReference type="Proteomes" id="UP000324022"/>
    </source>
</evidence>
<keyword evidence="1" id="KW-0732">Signal</keyword>
<reference evidence="2 3" key="1">
    <citation type="submission" date="2018-03" db="EMBL/GenBank/DDBJ databases">
        <authorList>
            <person name="Guldener U."/>
        </authorList>
    </citation>
    <scope>NUCLEOTIDE SEQUENCE [LARGE SCALE GENOMIC DNA]</scope>
    <source>
        <strain evidence="2 3">NBRC100155</strain>
    </source>
</reference>
<evidence type="ECO:0000256" key="1">
    <source>
        <dbReference type="SAM" id="SignalP"/>
    </source>
</evidence>
<proteinExistence type="predicted"/>
<organism evidence="2 3">
    <name type="scientific">Ustilago trichophora</name>
    <dbReference type="NCBI Taxonomy" id="86804"/>
    <lineage>
        <taxon>Eukaryota</taxon>
        <taxon>Fungi</taxon>
        <taxon>Dikarya</taxon>
        <taxon>Basidiomycota</taxon>
        <taxon>Ustilaginomycotina</taxon>
        <taxon>Ustilaginomycetes</taxon>
        <taxon>Ustilaginales</taxon>
        <taxon>Ustilaginaceae</taxon>
        <taxon>Ustilago</taxon>
    </lineage>
</organism>
<feature type="chain" id="PRO_5022880141" evidence="1">
    <location>
        <begin position="25"/>
        <end position="211"/>
    </location>
</feature>
<protein>
    <submittedName>
        <fullName evidence="2">Uncharacterized protein</fullName>
    </submittedName>
</protein>
<accession>A0A5C3EI59</accession>
<gene>
    <name evidence="2" type="ORF">UTRI_06245</name>
</gene>
<keyword evidence="3" id="KW-1185">Reference proteome</keyword>
<sequence>MQRSTILFGLLSLMLLTMLQSVLAVGGRRARVQPLEAELPPPSSPPPLPDVMTSSRQPFRIHEIGFRGQYESSSSRLEYFLRNRYDHLLAHVEPAHISPISVDTLEQQIRSHATRKHFIRLGGEGPNSHEIRLAFAVDGTFQGDGQKYFSILTLRRLQPGFDPSFDLLGYVKASGVHGIVDRLHTVQDRLRLDWPGQALTSYQVFDQIRDL</sequence>
<evidence type="ECO:0000313" key="2">
    <source>
        <dbReference type="EMBL" id="SPO29296.1"/>
    </source>
</evidence>
<feature type="signal peptide" evidence="1">
    <location>
        <begin position="1"/>
        <end position="24"/>
    </location>
</feature>